<evidence type="ECO:0000313" key="2">
    <source>
        <dbReference type="EMBL" id="SHM10779.1"/>
    </source>
</evidence>
<protein>
    <recommendedName>
        <fullName evidence="4">DUF4907 domain-containing protein</fullName>
    </recommendedName>
</protein>
<accession>A0A1M7G4K4</accession>
<evidence type="ECO:0000313" key="3">
    <source>
        <dbReference type="Proteomes" id="UP000184420"/>
    </source>
</evidence>
<feature type="transmembrane region" description="Helical" evidence="1">
    <location>
        <begin position="6"/>
        <end position="24"/>
    </location>
</feature>
<reference evidence="2 3" key="1">
    <citation type="submission" date="2016-11" db="EMBL/GenBank/DDBJ databases">
        <authorList>
            <person name="Jaros S."/>
            <person name="Januszkiewicz K."/>
            <person name="Wedrychowicz H."/>
        </authorList>
    </citation>
    <scope>NUCLEOTIDE SEQUENCE [LARGE SCALE GENOMIC DNA]</scope>
    <source>
        <strain evidence="2 3">DSM 27406</strain>
    </source>
</reference>
<dbReference type="RefSeq" id="WP_073083555.1">
    <property type="nucleotide sequence ID" value="NZ_FRBL01000006.1"/>
</dbReference>
<dbReference type="AlphaFoldDB" id="A0A1M7G4K4"/>
<dbReference type="STRING" id="1419482.SAMN05444266_106385"/>
<sequence length="112" mass="12520">MTKRNYLFIGSILVLLAAVAWHFAGRNQQQPADMLAVVVEPFQIRQGWGYKVNVDGKTFIYQNVVPGIAGNHVFRSKEDALRVGQLMVAKLTSHQIPAVTAAEIQQLHISYE</sequence>
<evidence type="ECO:0000256" key="1">
    <source>
        <dbReference type="SAM" id="Phobius"/>
    </source>
</evidence>
<keyword evidence="1" id="KW-1133">Transmembrane helix</keyword>
<dbReference type="Pfam" id="PF16250">
    <property type="entry name" value="DUF4907"/>
    <property type="match status" value="1"/>
</dbReference>
<proteinExistence type="predicted"/>
<organism evidence="2 3">
    <name type="scientific">Chitinophaga jiangningensis</name>
    <dbReference type="NCBI Taxonomy" id="1419482"/>
    <lineage>
        <taxon>Bacteria</taxon>
        <taxon>Pseudomonadati</taxon>
        <taxon>Bacteroidota</taxon>
        <taxon>Chitinophagia</taxon>
        <taxon>Chitinophagales</taxon>
        <taxon>Chitinophagaceae</taxon>
        <taxon>Chitinophaga</taxon>
    </lineage>
</organism>
<keyword evidence="3" id="KW-1185">Reference proteome</keyword>
<keyword evidence="1" id="KW-0472">Membrane</keyword>
<name>A0A1M7G4K4_9BACT</name>
<keyword evidence="1" id="KW-0812">Transmembrane</keyword>
<dbReference type="Proteomes" id="UP000184420">
    <property type="component" value="Unassembled WGS sequence"/>
</dbReference>
<evidence type="ECO:0008006" key="4">
    <source>
        <dbReference type="Google" id="ProtNLM"/>
    </source>
</evidence>
<gene>
    <name evidence="2" type="ORF">SAMN05444266_106385</name>
</gene>
<dbReference type="InterPro" id="IPR032593">
    <property type="entry name" value="DUF4907"/>
</dbReference>
<dbReference type="EMBL" id="FRBL01000006">
    <property type="protein sequence ID" value="SHM10779.1"/>
    <property type="molecule type" value="Genomic_DNA"/>
</dbReference>